<evidence type="ECO:0000256" key="1">
    <source>
        <dbReference type="SAM" id="MobiDB-lite"/>
    </source>
</evidence>
<name>A0A086JIK9_TOXGO</name>
<organism evidence="2 3">
    <name type="scientific">Toxoplasma gondii GAB2-2007-GAL-DOM2</name>
    <dbReference type="NCBI Taxonomy" id="1130820"/>
    <lineage>
        <taxon>Eukaryota</taxon>
        <taxon>Sar</taxon>
        <taxon>Alveolata</taxon>
        <taxon>Apicomplexa</taxon>
        <taxon>Conoidasida</taxon>
        <taxon>Coccidia</taxon>
        <taxon>Eucoccidiorida</taxon>
        <taxon>Eimeriorina</taxon>
        <taxon>Sarcocystidae</taxon>
        <taxon>Toxoplasma</taxon>
    </lineage>
</organism>
<dbReference type="VEuPathDB" id="ToxoDB:TGDOM2_401050"/>
<protein>
    <submittedName>
        <fullName evidence="2">Uncharacterized protein</fullName>
    </submittedName>
</protein>
<dbReference type="EMBL" id="AHZU02001476">
    <property type="protein sequence ID" value="KFG31977.1"/>
    <property type="molecule type" value="Genomic_DNA"/>
</dbReference>
<sequence>MRVQLNPPFGPTDGHRHRVPPEETNAARNVQEQRKLVHKRHRKENAISERPAATEKTISFPFCFTAVNFSVEREAVSYVAQRFLRGRGSARATLHTRAARPSLLNRKRSFSRHKSS</sequence>
<reference evidence="2 3" key="1">
    <citation type="submission" date="2014-02" db="EMBL/GenBank/DDBJ databases">
        <authorList>
            <person name="Sibley D."/>
            <person name="Venepally P."/>
            <person name="Karamycheva S."/>
            <person name="Hadjithomas M."/>
            <person name="Khan A."/>
            <person name="Brunk B."/>
            <person name="Roos D."/>
            <person name="Caler E."/>
            <person name="Lorenzi H."/>
        </authorList>
    </citation>
    <scope>NUCLEOTIDE SEQUENCE [LARGE SCALE GENOMIC DNA]</scope>
    <source>
        <strain evidence="2 3">GAB2-2007-GAL-DOM2</strain>
    </source>
</reference>
<dbReference type="Proteomes" id="UP000028837">
    <property type="component" value="Unassembled WGS sequence"/>
</dbReference>
<feature type="region of interest" description="Disordered" evidence="1">
    <location>
        <begin position="1"/>
        <end position="20"/>
    </location>
</feature>
<proteinExistence type="predicted"/>
<dbReference type="AlphaFoldDB" id="A0A086JIK9"/>
<feature type="region of interest" description="Disordered" evidence="1">
    <location>
        <begin position="94"/>
        <end position="116"/>
    </location>
</feature>
<evidence type="ECO:0000313" key="2">
    <source>
        <dbReference type="EMBL" id="KFG31977.1"/>
    </source>
</evidence>
<feature type="compositionally biased region" description="Basic residues" evidence="1">
    <location>
        <begin position="105"/>
        <end position="116"/>
    </location>
</feature>
<accession>A0A086JIK9</accession>
<gene>
    <name evidence="2" type="ORF">TGDOM2_401050</name>
</gene>
<feature type="region of interest" description="Disordered" evidence="1">
    <location>
        <begin position="26"/>
        <end position="50"/>
    </location>
</feature>
<comment type="caution">
    <text evidence="2">The sequence shown here is derived from an EMBL/GenBank/DDBJ whole genome shotgun (WGS) entry which is preliminary data.</text>
</comment>
<evidence type="ECO:0000313" key="3">
    <source>
        <dbReference type="Proteomes" id="UP000028837"/>
    </source>
</evidence>